<evidence type="ECO:0000256" key="1">
    <source>
        <dbReference type="ARBA" id="ARBA00006247"/>
    </source>
</evidence>
<dbReference type="Gene3D" id="3.40.630.10">
    <property type="entry name" value="Zn peptidases"/>
    <property type="match status" value="1"/>
</dbReference>
<dbReference type="AlphaFoldDB" id="A0A239H394"/>
<dbReference type="InterPro" id="IPR002933">
    <property type="entry name" value="Peptidase_M20"/>
</dbReference>
<keyword evidence="6" id="KW-0732">Signal</keyword>
<evidence type="ECO:0000313" key="8">
    <source>
        <dbReference type="EMBL" id="SNS75847.1"/>
    </source>
</evidence>
<dbReference type="GO" id="GO:0008233">
    <property type="term" value="F:peptidase activity"/>
    <property type="evidence" value="ECO:0007669"/>
    <property type="project" value="UniProtKB-KW"/>
</dbReference>
<dbReference type="GO" id="GO:0046872">
    <property type="term" value="F:metal ion binding"/>
    <property type="evidence" value="ECO:0007669"/>
    <property type="project" value="UniProtKB-KW"/>
</dbReference>
<dbReference type="EMBL" id="FZOU01000002">
    <property type="protein sequence ID" value="SNS75847.1"/>
    <property type="molecule type" value="Genomic_DNA"/>
</dbReference>
<protein>
    <submittedName>
        <fullName evidence="8">Acetylornithine deacetylase/Succinyl-diaminopimelate desuccinylase</fullName>
    </submittedName>
</protein>
<name>A0A239H394_9BACT</name>
<dbReference type="SUPFAM" id="SSF53187">
    <property type="entry name" value="Zn-dependent exopeptidases"/>
    <property type="match status" value="1"/>
</dbReference>
<evidence type="ECO:0000256" key="6">
    <source>
        <dbReference type="SAM" id="SignalP"/>
    </source>
</evidence>
<evidence type="ECO:0000313" key="9">
    <source>
        <dbReference type="Proteomes" id="UP000198356"/>
    </source>
</evidence>
<reference evidence="8 9" key="1">
    <citation type="submission" date="2017-06" db="EMBL/GenBank/DDBJ databases">
        <authorList>
            <person name="Kim H.J."/>
            <person name="Triplett B.A."/>
        </authorList>
    </citation>
    <scope>NUCLEOTIDE SEQUENCE [LARGE SCALE GENOMIC DNA]</scope>
    <source>
        <strain evidence="8 9">DSM 18704</strain>
    </source>
</reference>
<dbReference type="Proteomes" id="UP000198356">
    <property type="component" value="Unassembled WGS sequence"/>
</dbReference>
<dbReference type="InterPro" id="IPR036264">
    <property type="entry name" value="Bact_exopeptidase_dim_dom"/>
</dbReference>
<dbReference type="InterPro" id="IPR011650">
    <property type="entry name" value="Peptidase_M20_dimer"/>
</dbReference>
<keyword evidence="9" id="KW-1185">Reference proteome</keyword>
<dbReference type="GO" id="GO:0006508">
    <property type="term" value="P:proteolysis"/>
    <property type="evidence" value="ECO:0007669"/>
    <property type="project" value="UniProtKB-KW"/>
</dbReference>
<proteinExistence type="inferred from homology"/>
<dbReference type="RefSeq" id="WP_245817867.1">
    <property type="nucleotide sequence ID" value="NZ_FZOU01000002.1"/>
</dbReference>
<keyword evidence="2" id="KW-0645">Protease</keyword>
<dbReference type="PANTHER" id="PTHR45962">
    <property type="entry name" value="N-FATTY-ACYL-AMINO ACID SYNTHASE/HYDROLASE PM20D1"/>
    <property type="match status" value="1"/>
</dbReference>
<dbReference type="Gene3D" id="3.30.70.360">
    <property type="match status" value="1"/>
</dbReference>
<comment type="similarity">
    <text evidence="1">Belongs to the peptidase M20A family.</text>
</comment>
<sequence length="482" mass="52373">MRRATTAFCLPLALSAVSFAQTSAAAAPRLPEQDAKLAREIFQQLIEINTTDSVGNVTTAANAMQKRLLDAGFPAADAVVLGPNARKGNLVARYRGRPGSKLKPVLIIAHLDVVEASRSDWTTDPFQFVEKDGYFYGRGTQDIKEADASLIESFIRMRREGFVPDRDIILALTADEEGGKSNGVEWLIANHRDLVDAEFVLNPDAGGPEQEKGRAVNIGVEASEKLYADYVVSAANPGGHSSLPRPDNAIYHVADALGRLEKTTFPLETNEVTRAYFAASAKLQTGQLAEDLKAVSGPTPDAAAAARLSKDITYNSLLHTTCVATMMNAGHAPNALPNAASANVNCRIEPGHSQEEIRLELVKIFADPTLKVQYMNDAREIFDHGSDRKSMAPPPLLPAVFEPLKVVVNQMWPGIPVIPRMETGASDSIYTMAAGIPSYGFSGMGVDRDDDRAHGRDERIRVVDYFTGVEFQYLYLKALTSR</sequence>
<feature type="chain" id="PRO_5012534404" evidence="6">
    <location>
        <begin position="21"/>
        <end position="482"/>
    </location>
</feature>
<evidence type="ECO:0000256" key="2">
    <source>
        <dbReference type="ARBA" id="ARBA00022670"/>
    </source>
</evidence>
<dbReference type="Gene3D" id="1.10.150.900">
    <property type="match status" value="1"/>
</dbReference>
<feature type="domain" description="Peptidase M20 dimerisation" evidence="7">
    <location>
        <begin position="228"/>
        <end position="369"/>
    </location>
</feature>
<dbReference type="InterPro" id="IPR001261">
    <property type="entry name" value="ArgE/DapE_CS"/>
</dbReference>
<dbReference type="Pfam" id="PF07687">
    <property type="entry name" value="M20_dimer"/>
    <property type="match status" value="1"/>
</dbReference>
<dbReference type="PANTHER" id="PTHR45962:SF1">
    <property type="entry name" value="N-FATTY-ACYL-AMINO ACID SYNTHASE_HYDROLASE PM20D1"/>
    <property type="match status" value="1"/>
</dbReference>
<keyword evidence="5" id="KW-0862">Zinc</keyword>
<dbReference type="SUPFAM" id="SSF55031">
    <property type="entry name" value="Bacterial exopeptidase dimerisation domain"/>
    <property type="match status" value="1"/>
</dbReference>
<feature type="signal peptide" evidence="6">
    <location>
        <begin position="1"/>
        <end position="20"/>
    </location>
</feature>
<evidence type="ECO:0000256" key="5">
    <source>
        <dbReference type="ARBA" id="ARBA00022833"/>
    </source>
</evidence>
<gene>
    <name evidence="8" type="ORF">SAMN05421770_102207</name>
</gene>
<accession>A0A239H394</accession>
<organism evidence="8 9">
    <name type="scientific">Granulicella rosea</name>
    <dbReference type="NCBI Taxonomy" id="474952"/>
    <lineage>
        <taxon>Bacteria</taxon>
        <taxon>Pseudomonadati</taxon>
        <taxon>Acidobacteriota</taxon>
        <taxon>Terriglobia</taxon>
        <taxon>Terriglobales</taxon>
        <taxon>Acidobacteriaceae</taxon>
        <taxon>Granulicella</taxon>
    </lineage>
</organism>
<evidence type="ECO:0000256" key="3">
    <source>
        <dbReference type="ARBA" id="ARBA00022723"/>
    </source>
</evidence>
<dbReference type="PROSITE" id="PS00758">
    <property type="entry name" value="ARGE_DAPE_CPG2_1"/>
    <property type="match status" value="1"/>
</dbReference>
<dbReference type="NCBIfam" id="NF006596">
    <property type="entry name" value="PRK09133.1"/>
    <property type="match status" value="1"/>
</dbReference>
<dbReference type="InterPro" id="IPR047177">
    <property type="entry name" value="Pept_M20A"/>
</dbReference>
<evidence type="ECO:0000256" key="4">
    <source>
        <dbReference type="ARBA" id="ARBA00022801"/>
    </source>
</evidence>
<keyword evidence="3" id="KW-0479">Metal-binding</keyword>
<evidence type="ECO:0000259" key="7">
    <source>
        <dbReference type="Pfam" id="PF07687"/>
    </source>
</evidence>
<keyword evidence="4" id="KW-0378">Hydrolase</keyword>
<dbReference type="Pfam" id="PF01546">
    <property type="entry name" value="Peptidase_M20"/>
    <property type="match status" value="1"/>
</dbReference>